<dbReference type="EMBL" id="FQUQ01000009">
    <property type="protein sequence ID" value="SHG99669.1"/>
    <property type="molecule type" value="Genomic_DNA"/>
</dbReference>
<protein>
    <submittedName>
        <fullName evidence="1">Uncharacterized protein</fullName>
    </submittedName>
</protein>
<gene>
    <name evidence="1" type="ORF">SAMN04488522_109107</name>
</gene>
<dbReference type="Proteomes" id="UP000184287">
    <property type="component" value="Unassembled WGS sequence"/>
</dbReference>
<dbReference type="RefSeq" id="WP_143166985.1">
    <property type="nucleotide sequence ID" value="NZ_FQUQ01000009.1"/>
</dbReference>
<evidence type="ECO:0000313" key="2">
    <source>
        <dbReference type="Proteomes" id="UP000184287"/>
    </source>
</evidence>
<accession>A0A1M5PDU9</accession>
<name>A0A1M5PDU9_9SPHI</name>
<evidence type="ECO:0000313" key="1">
    <source>
        <dbReference type="EMBL" id="SHG99669.1"/>
    </source>
</evidence>
<keyword evidence="2" id="KW-1185">Reference proteome</keyword>
<reference evidence="2" key="1">
    <citation type="submission" date="2016-11" db="EMBL/GenBank/DDBJ databases">
        <authorList>
            <person name="Varghese N."/>
            <person name="Submissions S."/>
        </authorList>
    </citation>
    <scope>NUCLEOTIDE SEQUENCE [LARGE SCALE GENOMIC DNA]</scope>
    <source>
        <strain evidence="2">DSM 16990</strain>
    </source>
</reference>
<sequence>MEKLNLTPSRGLNAEILTRTQLKKVLGGKVEPDCSDDCDTDDKCQTGYVCRSQPCGQTTYMTCVPKGGAS</sequence>
<organism evidence="1 2">
    <name type="scientific">Pedobacter caeni</name>
    <dbReference type="NCBI Taxonomy" id="288992"/>
    <lineage>
        <taxon>Bacteria</taxon>
        <taxon>Pseudomonadati</taxon>
        <taxon>Bacteroidota</taxon>
        <taxon>Sphingobacteriia</taxon>
        <taxon>Sphingobacteriales</taxon>
        <taxon>Sphingobacteriaceae</taxon>
        <taxon>Pedobacter</taxon>
    </lineage>
</organism>
<proteinExistence type="predicted"/>
<dbReference type="AlphaFoldDB" id="A0A1M5PDU9"/>